<accession>A0A0V1G444</accession>
<sequence>MLRTIRLMILKFKPTVRETVVSLTRSLALLRLRNVAAIQEQFRKKTITQSRDKWLGTIVLRTVTQSKVHVQLEADLGRQVTGPGRWADPDIAWSGRAGASFHCLSGLCTMDHGVIASGAA</sequence>
<comment type="caution">
    <text evidence="1">The sequence shown here is derived from an EMBL/GenBank/DDBJ whole genome shotgun (WGS) entry which is preliminary data.</text>
</comment>
<organism evidence="1 2">
    <name type="scientific">Trichinella pseudospiralis</name>
    <name type="common">Parasitic roundworm</name>
    <dbReference type="NCBI Taxonomy" id="6337"/>
    <lineage>
        <taxon>Eukaryota</taxon>
        <taxon>Metazoa</taxon>
        <taxon>Ecdysozoa</taxon>
        <taxon>Nematoda</taxon>
        <taxon>Enoplea</taxon>
        <taxon>Dorylaimia</taxon>
        <taxon>Trichinellida</taxon>
        <taxon>Trichinellidae</taxon>
        <taxon>Trichinella</taxon>
    </lineage>
</organism>
<dbReference type="AlphaFoldDB" id="A0A0V1G444"/>
<protein>
    <submittedName>
        <fullName evidence="1">Uncharacterized protein</fullName>
    </submittedName>
</protein>
<reference evidence="1 2" key="1">
    <citation type="submission" date="2015-01" db="EMBL/GenBank/DDBJ databases">
        <title>Evolution of Trichinella species and genotypes.</title>
        <authorList>
            <person name="Korhonen P.K."/>
            <person name="Edoardo P."/>
            <person name="Giuseppe L.R."/>
            <person name="Gasser R.B."/>
        </authorList>
    </citation>
    <scope>NUCLEOTIDE SEQUENCE [LARGE SCALE GENOMIC DNA]</scope>
    <source>
        <strain evidence="1">ISS470</strain>
    </source>
</reference>
<evidence type="ECO:0000313" key="1">
    <source>
        <dbReference type="EMBL" id="KRY92876.1"/>
    </source>
</evidence>
<name>A0A0V1G444_TRIPS</name>
<proteinExistence type="predicted"/>
<dbReference type="Proteomes" id="UP000054995">
    <property type="component" value="Unassembled WGS sequence"/>
</dbReference>
<gene>
    <name evidence="1" type="ORF">T4D_11569</name>
</gene>
<dbReference type="EMBL" id="JYDT01000005">
    <property type="protein sequence ID" value="KRY92876.1"/>
    <property type="molecule type" value="Genomic_DNA"/>
</dbReference>
<keyword evidence="2" id="KW-1185">Reference proteome</keyword>
<evidence type="ECO:0000313" key="2">
    <source>
        <dbReference type="Proteomes" id="UP000054995"/>
    </source>
</evidence>